<reference evidence="1" key="1">
    <citation type="submission" date="2022-07" db="EMBL/GenBank/DDBJ databases">
        <title>Gramela sediminis sp. nov., isolated from deep-sea sediment of the Indian Ocean.</title>
        <authorList>
            <person name="Shi H."/>
        </authorList>
    </citation>
    <scope>NUCLEOTIDE SEQUENCE</scope>
    <source>
        <strain evidence="1">GC03-9</strain>
    </source>
</reference>
<keyword evidence="2" id="KW-1185">Reference proteome</keyword>
<organism evidence="1 2">
    <name type="scientific">Christiangramia oceanisediminis</name>
    <dbReference type="NCBI Taxonomy" id="2920386"/>
    <lineage>
        <taxon>Bacteria</taxon>
        <taxon>Pseudomonadati</taxon>
        <taxon>Bacteroidota</taxon>
        <taxon>Flavobacteriia</taxon>
        <taxon>Flavobacteriales</taxon>
        <taxon>Flavobacteriaceae</taxon>
        <taxon>Christiangramia</taxon>
    </lineage>
</organism>
<dbReference type="InterPro" id="IPR032577">
    <property type="entry name" value="DUF4920"/>
</dbReference>
<evidence type="ECO:0000313" key="1">
    <source>
        <dbReference type="EMBL" id="MCP9198367.1"/>
    </source>
</evidence>
<dbReference type="PROSITE" id="PS51257">
    <property type="entry name" value="PROKAR_LIPOPROTEIN"/>
    <property type="match status" value="1"/>
</dbReference>
<accession>A0A9X2I703</accession>
<proteinExistence type="predicted"/>
<evidence type="ECO:0000313" key="2">
    <source>
        <dbReference type="Proteomes" id="UP001155280"/>
    </source>
</evidence>
<dbReference type="AlphaFoldDB" id="A0A9X2I703"/>
<sequence>MKNIWIVALTSLFLLSCGNKDENKNKQIAQLEETQENFSGFGANISAEGALTAEEMSEKFQNLKLGDTVKVKFRTSVNSVCKMKGCWMTLNLPDMEEEPMVKFKDYGFFVPKDIEGKEVVVEGVAFIEETSVEDQKHFAEDAGKSEEEIAAILQPKRSPGFLANGVLIKQ</sequence>
<dbReference type="RefSeq" id="WP_241550378.1">
    <property type="nucleotide sequence ID" value="NZ_JANCNS010000001.1"/>
</dbReference>
<dbReference type="EMBL" id="JANCNS010000001">
    <property type="protein sequence ID" value="MCP9198367.1"/>
    <property type="molecule type" value="Genomic_DNA"/>
</dbReference>
<name>A0A9X2I703_9FLAO</name>
<dbReference type="Pfam" id="PF16267">
    <property type="entry name" value="DUF4920"/>
    <property type="match status" value="1"/>
</dbReference>
<gene>
    <name evidence="1" type="ORF">MKO06_00495</name>
</gene>
<comment type="caution">
    <text evidence="1">The sequence shown here is derived from an EMBL/GenBank/DDBJ whole genome shotgun (WGS) entry which is preliminary data.</text>
</comment>
<protein>
    <submittedName>
        <fullName evidence="1">DUF4920 domain-containing protein</fullName>
    </submittedName>
</protein>
<dbReference type="Proteomes" id="UP001155280">
    <property type="component" value="Unassembled WGS sequence"/>
</dbReference>